<gene>
    <name evidence="1" type="ORF">SAMN05421720_1022</name>
</gene>
<dbReference type="OrthoDB" id="5461292at2"/>
<organism evidence="1 2">
    <name type="scientific">Rhodospira trueperi</name>
    <dbReference type="NCBI Taxonomy" id="69960"/>
    <lineage>
        <taxon>Bacteria</taxon>
        <taxon>Pseudomonadati</taxon>
        <taxon>Pseudomonadota</taxon>
        <taxon>Alphaproteobacteria</taxon>
        <taxon>Rhodospirillales</taxon>
        <taxon>Rhodospirillaceae</taxon>
        <taxon>Rhodospira</taxon>
    </lineage>
</organism>
<dbReference type="RefSeq" id="WP_092782203.1">
    <property type="nucleotide sequence ID" value="NZ_FNAP01000002.1"/>
</dbReference>
<dbReference type="STRING" id="69960.SAMN05421720_1022"/>
<evidence type="ECO:0000313" key="2">
    <source>
        <dbReference type="Proteomes" id="UP000199412"/>
    </source>
</evidence>
<proteinExistence type="predicted"/>
<dbReference type="EMBL" id="FNAP01000002">
    <property type="protein sequence ID" value="SDD89423.1"/>
    <property type="molecule type" value="Genomic_DNA"/>
</dbReference>
<evidence type="ECO:0000313" key="1">
    <source>
        <dbReference type="EMBL" id="SDD89423.1"/>
    </source>
</evidence>
<protein>
    <submittedName>
        <fullName evidence="1">Phage T7 tail fibre protein</fullName>
    </submittedName>
</protein>
<sequence>MTAHIQIGDIRPRIQYVGDGTQTAFPYPFPVFSEGDLRVYLDDTRVTSGFSVTGAGESDGGTVTFASAPASGARVTLVRHLDIQRVTDFQAGGPLRAAALNDALDTLTAVDQQLDDGLRRTVRLAPGAGEDADLTLPAPAPGAILGWNATATALVNDPLNTAGLTDAIAAVMDASGVAGEIPGLAARAETWADDAALSAWMATVSGGGGAGDGVGPGDDITVASLTITGTVSVGGALVVAGSAMSVWGQSLMAAADAAGGRTLLDLGSAATTQAADYATAVQGLTADSAVQPGDSVRLATVDYTVGRFIVGAASVGASHTVDLGDGEFRRLTLTDDTAFTLPDPPAGRGYSITLKLIQDATGSRAPTFAQADATAAKWLGGAAPPWRTGAGAFDLVTLTHDGTDLIAAHVGGVG</sequence>
<dbReference type="Proteomes" id="UP000199412">
    <property type="component" value="Unassembled WGS sequence"/>
</dbReference>
<keyword evidence="2" id="KW-1185">Reference proteome</keyword>
<accession>A0A1G6YHF1</accession>
<name>A0A1G6YHF1_9PROT</name>
<dbReference type="AlphaFoldDB" id="A0A1G6YHF1"/>
<reference evidence="1 2" key="1">
    <citation type="submission" date="2016-10" db="EMBL/GenBank/DDBJ databases">
        <authorList>
            <person name="de Groot N.N."/>
        </authorList>
    </citation>
    <scope>NUCLEOTIDE SEQUENCE [LARGE SCALE GENOMIC DNA]</scope>
    <source>
        <strain evidence="1 2">ATCC 700224</strain>
    </source>
</reference>